<dbReference type="PANTHER" id="PTHR31157">
    <property type="entry name" value="SCP DOMAIN-CONTAINING PROTEIN"/>
    <property type="match status" value="1"/>
</dbReference>
<name>A0ABW5AXV4_9FLAO</name>
<proteinExistence type="predicted"/>
<reference evidence="4" key="1">
    <citation type="journal article" date="2019" name="Int. J. Syst. Evol. Microbiol.">
        <title>The Global Catalogue of Microorganisms (GCM) 10K type strain sequencing project: providing services to taxonomists for standard genome sequencing and annotation.</title>
        <authorList>
            <consortium name="The Broad Institute Genomics Platform"/>
            <consortium name="The Broad Institute Genome Sequencing Center for Infectious Disease"/>
            <person name="Wu L."/>
            <person name="Ma J."/>
        </authorList>
    </citation>
    <scope>NUCLEOTIDE SEQUENCE [LARGE SCALE GENOMIC DNA]</scope>
    <source>
        <strain evidence="4">DT92</strain>
    </source>
</reference>
<feature type="signal peptide" evidence="1">
    <location>
        <begin position="1"/>
        <end position="22"/>
    </location>
</feature>
<evidence type="ECO:0000259" key="2">
    <source>
        <dbReference type="Pfam" id="PF00188"/>
    </source>
</evidence>
<dbReference type="Gene3D" id="3.40.33.10">
    <property type="entry name" value="CAP"/>
    <property type="match status" value="1"/>
</dbReference>
<dbReference type="CDD" id="cd05379">
    <property type="entry name" value="CAP_bacterial"/>
    <property type="match status" value="1"/>
</dbReference>
<sequence>MKKPLLFFLQIALLLTVLTSCSSDNDVDIPSENSESSVEETILSLVNEHRRSLSLEILKENATAKQLAVNHAQFMANQEELSIDGNAERKAQLQNTESATAVIELNSRFYSPEELVQNWLTQGSQTKNTLESNYSDVGIAAVKDKNGNNYYTLIMFRAR</sequence>
<evidence type="ECO:0000256" key="1">
    <source>
        <dbReference type="SAM" id="SignalP"/>
    </source>
</evidence>
<feature type="domain" description="SCP" evidence="2">
    <location>
        <begin position="43"/>
        <end position="152"/>
    </location>
</feature>
<keyword evidence="4" id="KW-1185">Reference proteome</keyword>
<accession>A0ABW5AXV4</accession>
<feature type="chain" id="PRO_5046597738" evidence="1">
    <location>
        <begin position="23"/>
        <end position="159"/>
    </location>
</feature>
<evidence type="ECO:0000313" key="3">
    <source>
        <dbReference type="EMBL" id="MFD2187272.1"/>
    </source>
</evidence>
<comment type="caution">
    <text evidence="3">The sequence shown here is derived from an EMBL/GenBank/DDBJ whole genome shotgun (WGS) entry which is preliminary data.</text>
</comment>
<gene>
    <name evidence="3" type="ORF">ACFSJT_10775</name>
</gene>
<dbReference type="InterPro" id="IPR035940">
    <property type="entry name" value="CAP_sf"/>
</dbReference>
<organism evidence="3 4">
    <name type="scientific">Aquimarina celericrescens</name>
    <dbReference type="NCBI Taxonomy" id="1964542"/>
    <lineage>
        <taxon>Bacteria</taxon>
        <taxon>Pseudomonadati</taxon>
        <taxon>Bacteroidota</taxon>
        <taxon>Flavobacteriia</taxon>
        <taxon>Flavobacteriales</taxon>
        <taxon>Flavobacteriaceae</taxon>
        <taxon>Aquimarina</taxon>
    </lineage>
</organism>
<protein>
    <submittedName>
        <fullName evidence="3">CAP domain-containing protein</fullName>
    </submittedName>
</protein>
<dbReference type="Proteomes" id="UP001597344">
    <property type="component" value="Unassembled WGS sequence"/>
</dbReference>
<evidence type="ECO:0000313" key="4">
    <source>
        <dbReference type="Proteomes" id="UP001597344"/>
    </source>
</evidence>
<dbReference type="Pfam" id="PF00188">
    <property type="entry name" value="CAP"/>
    <property type="match status" value="1"/>
</dbReference>
<dbReference type="EMBL" id="JBHUHY010000009">
    <property type="protein sequence ID" value="MFD2187272.1"/>
    <property type="molecule type" value="Genomic_DNA"/>
</dbReference>
<dbReference type="InterPro" id="IPR014044">
    <property type="entry name" value="CAP_dom"/>
</dbReference>
<dbReference type="PROSITE" id="PS51257">
    <property type="entry name" value="PROKAR_LIPOPROTEIN"/>
    <property type="match status" value="1"/>
</dbReference>
<dbReference type="RefSeq" id="WP_378320267.1">
    <property type="nucleotide sequence ID" value="NZ_JBHUHY010000009.1"/>
</dbReference>
<dbReference type="SUPFAM" id="SSF55797">
    <property type="entry name" value="PR-1-like"/>
    <property type="match status" value="1"/>
</dbReference>
<keyword evidence="1" id="KW-0732">Signal</keyword>
<dbReference type="PANTHER" id="PTHR31157:SF1">
    <property type="entry name" value="SCP DOMAIN-CONTAINING PROTEIN"/>
    <property type="match status" value="1"/>
</dbReference>